<name>A0A933SDY2_UNCEI</name>
<feature type="transmembrane region" description="Helical" evidence="9">
    <location>
        <begin position="105"/>
        <end position="127"/>
    </location>
</feature>
<evidence type="ECO:0000256" key="1">
    <source>
        <dbReference type="ARBA" id="ARBA00004651"/>
    </source>
</evidence>
<feature type="transmembrane region" description="Helical" evidence="9">
    <location>
        <begin position="205"/>
        <end position="223"/>
    </location>
</feature>
<organism evidence="11 12">
    <name type="scientific">Eiseniibacteriota bacterium</name>
    <dbReference type="NCBI Taxonomy" id="2212470"/>
    <lineage>
        <taxon>Bacteria</taxon>
        <taxon>Candidatus Eiseniibacteriota</taxon>
    </lineage>
</organism>
<reference evidence="11" key="1">
    <citation type="submission" date="2020-07" db="EMBL/GenBank/DDBJ databases">
        <title>Huge and variable diversity of episymbiotic CPR bacteria and DPANN archaea in groundwater ecosystems.</title>
        <authorList>
            <person name="He C.Y."/>
            <person name="Keren R."/>
            <person name="Whittaker M."/>
            <person name="Farag I.F."/>
            <person name="Doudna J."/>
            <person name="Cate J.H.D."/>
            <person name="Banfield J.F."/>
        </authorList>
    </citation>
    <scope>NUCLEOTIDE SEQUENCE</scope>
    <source>
        <strain evidence="11">NC_groundwater_1813_Pr3_B-0.1um_71_17</strain>
    </source>
</reference>
<dbReference type="InterPro" id="IPR038731">
    <property type="entry name" value="RgtA/B/C-like"/>
</dbReference>
<evidence type="ECO:0000256" key="9">
    <source>
        <dbReference type="SAM" id="Phobius"/>
    </source>
</evidence>
<feature type="transmembrane region" description="Helical" evidence="9">
    <location>
        <begin position="230"/>
        <end position="246"/>
    </location>
</feature>
<feature type="transmembrane region" description="Helical" evidence="9">
    <location>
        <begin position="391"/>
        <end position="411"/>
    </location>
</feature>
<dbReference type="GO" id="GO:0009103">
    <property type="term" value="P:lipopolysaccharide biosynthetic process"/>
    <property type="evidence" value="ECO:0007669"/>
    <property type="project" value="UniProtKB-ARBA"/>
</dbReference>
<keyword evidence="3" id="KW-0328">Glycosyltransferase</keyword>
<evidence type="ECO:0000256" key="6">
    <source>
        <dbReference type="ARBA" id="ARBA00022989"/>
    </source>
</evidence>
<keyword evidence="5 9" id="KW-0812">Transmembrane</keyword>
<dbReference type="Proteomes" id="UP000696931">
    <property type="component" value="Unassembled WGS sequence"/>
</dbReference>
<evidence type="ECO:0000313" key="12">
    <source>
        <dbReference type="Proteomes" id="UP000696931"/>
    </source>
</evidence>
<comment type="caution">
    <text evidence="11">The sequence shown here is derived from an EMBL/GenBank/DDBJ whole genome shotgun (WGS) entry which is preliminary data.</text>
</comment>
<dbReference type="PANTHER" id="PTHR33908:SF11">
    <property type="entry name" value="MEMBRANE PROTEIN"/>
    <property type="match status" value="1"/>
</dbReference>
<feature type="transmembrane region" description="Helical" evidence="9">
    <location>
        <begin position="365"/>
        <end position="384"/>
    </location>
</feature>
<keyword evidence="2" id="KW-1003">Cell membrane</keyword>
<dbReference type="InterPro" id="IPR050297">
    <property type="entry name" value="LipidA_mod_glycosyltrf_83"/>
</dbReference>
<feature type="domain" description="Glycosyltransferase RgtA/B/C/D-like" evidence="10">
    <location>
        <begin position="87"/>
        <end position="230"/>
    </location>
</feature>
<keyword evidence="6 9" id="KW-1133">Transmembrane helix</keyword>
<proteinExistence type="predicted"/>
<feature type="transmembrane region" description="Helical" evidence="9">
    <location>
        <begin position="21"/>
        <end position="44"/>
    </location>
</feature>
<dbReference type="Pfam" id="PF13231">
    <property type="entry name" value="PMT_2"/>
    <property type="match status" value="1"/>
</dbReference>
<evidence type="ECO:0000256" key="8">
    <source>
        <dbReference type="SAM" id="MobiDB-lite"/>
    </source>
</evidence>
<dbReference type="EMBL" id="JACRIW010000109">
    <property type="protein sequence ID" value="MBI5170791.1"/>
    <property type="molecule type" value="Genomic_DNA"/>
</dbReference>
<sequence>MLERLPSDPRASRARKASGSGAFPSEGLLLFVVAFALRAAYAWVAMGPHATPSSDAASYDTVAWNLARGAGFSLNGASGPYPTAFVPPVLPFLTSLLYRVVGHQFFAALLLQCAIGALVPVLLASFARHTFGPGAGRFAGWIAAVNPLMVFFSGYLLTETTFSFVLLLALFATTEWVKTPRAGRAIGAGLLWGVAALTRPTALPLPLLVALWAWVPVGLAAGGRERNKQLALLLLGVALAVGPWTLRNGAKLGAFVPVTTGGGRSLLDANNPIVWDDPAQHGGATSVYGLSPYAEKFAGRSEVEIDRLSADMAKAFLLSRTAQWPQMAAAKLSRFWRLTGEGGGTGTWSAGGSLAARVRGLIDPLLLWSVLTLPLALWGAWSTLRGPRGRFLSLPSLVIAAFTLGSVVYWGSLRLRLPIEPLVAVYAAAGLDALLLARRAKRGGFSVIEGGRNRA</sequence>
<protein>
    <submittedName>
        <fullName evidence="11">Glycosyltransferase family 39 protein</fullName>
    </submittedName>
</protein>
<dbReference type="GO" id="GO:0016763">
    <property type="term" value="F:pentosyltransferase activity"/>
    <property type="evidence" value="ECO:0007669"/>
    <property type="project" value="TreeGrafter"/>
</dbReference>
<evidence type="ECO:0000256" key="7">
    <source>
        <dbReference type="ARBA" id="ARBA00023136"/>
    </source>
</evidence>
<dbReference type="GO" id="GO:0005886">
    <property type="term" value="C:plasma membrane"/>
    <property type="evidence" value="ECO:0007669"/>
    <property type="project" value="UniProtKB-SubCell"/>
</dbReference>
<feature type="region of interest" description="Disordered" evidence="8">
    <location>
        <begin position="1"/>
        <end position="20"/>
    </location>
</feature>
<evidence type="ECO:0000256" key="3">
    <source>
        <dbReference type="ARBA" id="ARBA00022676"/>
    </source>
</evidence>
<dbReference type="AlphaFoldDB" id="A0A933SDY2"/>
<comment type="subcellular location">
    <subcellularLocation>
        <location evidence="1">Cell membrane</location>
        <topology evidence="1">Multi-pass membrane protein</topology>
    </subcellularLocation>
</comment>
<feature type="compositionally biased region" description="Basic and acidic residues" evidence="8">
    <location>
        <begin position="1"/>
        <end position="11"/>
    </location>
</feature>
<feature type="transmembrane region" description="Helical" evidence="9">
    <location>
        <begin position="417"/>
        <end position="437"/>
    </location>
</feature>
<evidence type="ECO:0000313" key="11">
    <source>
        <dbReference type="EMBL" id="MBI5170791.1"/>
    </source>
</evidence>
<feature type="transmembrane region" description="Helical" evidence="9">
    <location>
        <begin position="147"/>
        <end position="170"/>
    </location>
</feature>
<accession>A0A933SDY2</accession>
<evidence type="ECO:0000256" key="4">
    <source>
        <dbReference type="ARBA" id="ARBA00022679"/>
    </source>
</evidence>
<keyword evidence="4" id="KW-0808">Transferase</keyword>
<evidence type="ECO:0000259" key="10">
    <source>
        <dbReference type="Pfam" id="PF13231"/>
    </source>
</evidence>
<evidence type="ECO:0000256" key="5">
    <source>
        <dbReference type="ARBA" id="ARBA00022692"/>
    </source>
</evidence>
<keyword evidence="7 9" id="KW-0472">Membrane</keyword>
<gene>
    <name evidence="11" type="ORF">HZA61_14980</name>
</gene>
<evidence type="ECO:0000256" key="2">
    <source>
        <dbReference type="ARBA" id="ARBA00022475"/>
    </source>
</evidence>
<dbReference type="PANTHER" id="PTHR33908">
    <property type="entry name" value="MANNOSYLTRANSFERASE YKCB-RELATED"/>
    <property type="match status" value="1"/>
</dbReference>